<dbReference type="EMBL" id="UYYB01007665">
    <property type="protein sequence ID" value="VDM68109.1"/>
    <property type="molecule type" value="Genomic_DNA"/>
</dbReference>
<protein>
    <submittedName>
        <fullName evidence="1">Uncharacterized protein</fullName>
    </submittedName>
</protein>
<dbReference type="Gene3D" id="3.40.50.1240">
    <property type="entry name" value="Phosphoglycerate mutase-like"/>
    <property type="match status" value="1"/>
</dbReference>
<evidence type="ECO:0000313" key="1">
    <source>
        <dbReference type="EMBL" id="VDM68109.1"/>
    </source>
</evidence>
<dbReference type="GO" id="GO:0016791">
    <property type="term" value="F:phosphatase activity"/>
    <property type="evidence" value="ECO:0007669"/>
    <property type="project" value="UniProtKB-ARBA"/>
</dbReference>
<sequence length="166" mass="18838">MRYVTGKNFLRSPLLPRQVYFRSVGNDRCLMTGLSVGSVMFSSGIKPALSAVPIYTQESREKDTLLRSPRNCPYEVGRLRNRCNKEPDPYLEWPKYEAFVFECLGIKSDLFKEPGSFEKAESMYIEVGGKVPQMSYGNVYDVCMCCVLCCMCVSCTKMLSWGRGRG</sequence>
<gene>
    <name evidence="1" type="ORF">SVUK_LOCUS3107</name>
</gene>
<name>A0A3P7IMH0_STRVU</name>
<organism evidence="1 2">
    <name type="scientific">Strongylus vulgaris</name>
    <name type="common">Blood worm</name>
    <dbReference type="NCBI Taxonomy" id="40348"/>
    <lineage>
        <taxon>Eukaryota</taxon>
        <taxon>Metazoa</taxon>
        <taxon>Ecdysozoa</taxon>
        <taxon>Nematoda</taxon>
        <taxon>Chromadorea</taxon>
        <taxon>Rhabditida</taxon>
        <taxon>Rhabditina</taxon>
        <taxon>Rhabditomorpha</taxon>
        <taxon>Strongyloidea</taxon>
        <taxon>Strongylidae</taxon>
        <taxon>Strongylus</taxon>
    </lineage>
</organism>
<dbReference type="OrthoDB" id="5874328at2759"/>
<dbReference type="InterPro" id="IPR029033">
    <property type="entry name" value="His_PPase_superfam"/>
</dbReference>
<dbReference type="Proteomes" id="UP000270094">
    <property type="component" value="Unassembled WGS sequence"/>
</dbReference>
<accession>A0A3P7IMH0</accession>
<dbReference type="AlphaFoldDB" id="A0A3P7IMH0"/>
<proteinExistence type="predicted"/>
<keyword evidence="2" id="KW-1185">Reference proteome</keyword>
<dbReference type="SUPFAM" id="SSF53254">
    <property type="entry name" value="Phosphoglycerate mutase-like"/>
    <property type="match status" value="1"/>
</dbReference>
<evidence type="ECO:0000313" key="2">
    <source>
        <dbReference type="Proteomes" id="UP000270094"/>
    </source>
</evidence>
<reference evidence="1 2" key="1">
    <citation type="submission" date="2018-11" db="EMBL/GenBank/DDBJ databases">
        <authorList>
            <consortium name="Pathogen Informatics"/>
        </authorList>
    </citation>
    <scope>NUCLEOTIDE SEQUENCE [LARGE SCALE GENOMIC DNA]</scope>
</reference>